<feature type="transmembrane region" description="Helical" evidence="8">
    <location>
        <begin position="291"/>
        <end position="313"/>
    </location>
</feature>
<keyword evidence="11" id="KW-1185">Reference proteome</keyword>
<evidence type="ECO:0000256" key="5">
    <source>
        <dbReference type="ARBA" id="ARBA00022692"/>
    </source>
</evidence>
<evidence type="ECO:0000313" key="10">
    <source>
        <dbReference type="EMBL" id="AXI08169.1"/>
    </source>
</evidence>
<keyword evidence="5 8" id="KW-0812">Transmembrane</keyword>
<feature type="transmembrane region" description="Helical" evidence="8">
    <location>
        <begin position="325"/>
        <end position="344"/>
    </location>
</feature>
<evidence type="ECO:0000256" key="4">
    <source>
        <dbReference type="ARBA" id="ARBA00022519"/>
    </source>
</evidence>
<dbReference type="InterPro" id="IPR026032">
    <property type="entry name" value="HcaT-like"/>
</dbReference>
<dbReference type="Gene3D" id="1.20.1250.20">
    <property type="entry name" value="MFS general substrate transporter like domains"/>
    <property type="match status" value="2"/>
</dbReference>
<feature type="transmembrane region" description="Helical" evidence="8">
    <location>
        <begin position="239"/>
        <end position="258"/>
    </location>
</feature>
<dbReference type="Proteomes" id="UP000253908">
    <property type="component" value="Chromosome"/>
</dbReference>
<name>A0A345PDT9_9BACI</name>
<proteinExistence type="predicted"/>
<evidence type="ECO:0000256" key="7">
    <source>
        <dbReference type="ARBA" id="ARBA00023136"/>
    </source>
</evidence>
<feature type="transmembrane region" description="Helical" evidence="8">
    <location>
        <begin position="73"/>
        <end position="91"/>
    </location>
</feature>
<feature type="domain" description="Major facilitator superfamily (MFS) profile" evidence="9">
    <location>
        <begin position="196"/>
        <end position="390"/>
    </location>
</feature>
<reference evidence="11" key="1">
    <citation type="submission" date="2017-11" db="EMBL/GenBank/DDBJ databases">
        <authorList>
            <person name="Zhu W."/>
        </authorList>
    </citation>
    <scope>NUCLEOTIDE SEQUENCE [LARGE SCALE GENOMIC DNA]</scope>
    <source>
        <strain evidence="11">160</strain>
    </source>
</reference>
<keyword evidence="6 8" id="KW-1133">Transmembrane helix</keyword>
<gene>
    <name evidence="10" type="ORF">CUC15_03965</name>
</gene>
<feature type="transmembrane region" description="Helical" evidence="8">
    <location>
        <begin position="44"/>
        <end position="61"/>
    </location>
</feature>
<keyword evidence="4" id="KW-0997">Cell inner membrane</keyword>
<dbReference type="KEGG" id="ocn:CUC15_03965"/>
<sequence>MSKSRSLLPLKTLFISYHASNTILISFLPLYLQFKGLNGTEIGWVLAVESFASILAPPFWGYLSDKYKTVKKILFICVIGLLIGSTIFFQMNTLPTILLMGAIFYFFASPVGGLTDSFAQRRANELNVSFGSIRMWGSVGFAISSLIVGEVLARFGIQNMIWPYLIFGTMALCILFPLKDVTVESEPVNFKDIRKIVTNKPFLLFLFVIVFITITHRINDYFMALYITELGGSEELVGQAWFVGVIAEAAVFALARFWFKKYRSLIFIIVASIIYTVRWFLYGIAEDPMHIIGLQFLHGLTFGVFYTASFEYVTRLIPKTLQSTGHLVFFSVYFGLSGVIGSLVGGGIMDAFGGSALYFAMGCLTAFGTVLLILYHVLPYGKENTIRETE</sequence>
<dbReference type="EMBL" id="CP024848">
    <property type="protein sequence ID" value="AXI08169.1"/>
    <property type="molecule type" value="Genomic_DNA"/>
</dbReference>
<dbReference type="PIRSF" id="PIRSF004925">
    <property type="entry name" value="HcaT"/>
    <property type="match status" value="1"/>
</dbReference>
<protein>
    <submittedName>
        <fullName evidence="10">MFS transporter</fullName>
    </submittedName>
</protein>
<keyword evidence="2" id="KW-0813">Transport</keyword>
<evidence type="ECO:0000256" key="2">
    <source>
        <dbReference type="ARBA" id="ARBA00022448"/>
    </source>
</evidence>
<dbReference type="GO" id="GO:0030395">
    <property type="term" value="F:lactose binding"/>
    <property type="evidence" value="ECO:0007669"/>
    <property type="project" value="TreeGrafter"/>
</dbReference>
<dbReference type="OrthoDB" id="1650886at2"/>
<feature type="transmembrane region" description="Helical" evidence="8">
    <location>
        <begin position="356"/>
        <end position="378"/>
    </location>
</feature>
<dbReference type="GO" id="GO:0005886">
    <property type="term" value="C:plasma membrane"/>
    <property type="evidence" value="ECO:0007669"/>
    <property type="project" value="UniProtKB-SubCell"/>
</dbReference>
<dbReference type="AlphaFoldDB" id="A0A345PDT9"/>
<dbReference type="Pfam" id="PF12832">
    <property type="entry name" value="MFS_1_like"/>
    <property type="match status" value="1"/>
</dbReference>
<dbReference type="PANTHER" id="PTHR23522:SF10">
    <property type="entry name" value="3-PHENYLPROPIONIC ACID TRANSPORTER-RELATED"/>
    <property type="match status" value="1"/>
</dbReference>
<keyword evidence="7 8" id="KW-0472">Membrane</keyword>
<feature type="transmembrane region" description="Helical" evidence="8">
    <location>
        <begin position="265"/>
        <end position="285"/>
    </location>
</feature>
<evidence type="ECO:0000256" key="1">
    <source>
        <dbReference type="ARBA" id="ARBA00004429"/>
    </source>
</evidence>
<evidence type="ECO:0000259" key="9">
    <source>
        <dbReference type="PROSITE" id="PS50850"/>
    </source>
</evidence>
<feature type="transmembrane region" description="Helical" evidence="8">
    <location>
        <begin position="202"/>
        <end position="219"/>
    </location>
</feature>
<feature type="transmembrane region" description="Helical" evidence="8">
    <location>
        <begin position="161"/>
        <end position="181"/>
    </location>
</feature>
<dbReference type="InterPro" id="IPR036259">
    <property type="entry name" value="MFS_trans_sf"/>
</dbReference>
<comment type="subcellular location">
    <subcellularLocation>
        <location evidence="1">Cell inner membrane</location>
        <topology evidence="1">Multi-pass membrane protein</topology>
    </subcellularLocation>
</comment>
<keyword evidence="3" id="KW-1003">Cell membrane</keyword>
<organism evidence="10 11">
    <name type="scientific">Oceanobacillus zhaokaii</name>
    <dbReference type="NCBI Taxonomy" id="2052660"/>
    <lineage>
        <taxon>Bacteria</taxon>
        <taxon>Bacillati</taxon>
        <taxon>Bacillota</taxon>
        <taxon>Bacilli</taxon>
        <taxon>Bacillales</taxon>
        <taxon>Bacillaceae</taxon>
        <taxon>Oceanobacillus</taxon>
    </lineage>
</organism>
<feature type="transmembrane region" description="Helical" evidence="8">
    <location>
        <begin position="97"/>
        <end position="114"/>
    </location>
</feature>
<feature type="transmembrane region" description="Helical" evidence="8">
    <location>
        <begin position="12"/>
        <end position="32"/>
    </location>
</feature>
<evidence type="ECO:0000256" key="8">
    <source>
        <dbReference type="SAM" id="Phobius"/>
    </source>
</evidence>
<dbReference type="PROSITE" id="PS50850">
    <property type="entry name" value="MFS"/>
    <property type="match status" value="1"/>
</dbReference>
<evidence type="ECO:0000313" key="11">
    <source>
        <dbReference type="Proteomes" id="UP000253908"/>
    </source>
</evidence>
<accession>A0A345PDT9</accession>
<dbReference type="NCBIfam" id="NF037955">
    <property type="entry name" value="mfs"/>
    <property type="match status" value="1"/>
</dbReference>
<feature type="transmembrane region" description="Helical" evidence="8">
    <location>
        <begin position="135"/>
        <end position="155"/>
    </location>
</feature>
<dbReference type="InterPro" id="IPR024989">
    <property type="entry name" value="MFS_assoc_dom"/>
</dbReference>
<dbReference type="GO" id="GO:0015528">
    <property type="term" value="F:lactose:proton symporter activity"/>
    <property type="evidence" value="ECO:0007669"/>
    <property type="project" value="TreeGrafter"/>
</dbReference>
<dbReference type="InterPro" id="IPR020846">
    <property type="entry name" value="MFS_dom"/>
</dbReference>
<dbReference type="RefSeq" id="WP_114915462.1">
    <property type="nucleotide sequence ID" value="NZ_CP024848.1"/>
</dbReference>
<dbReference type="SUPFAM" id="SSF103473">
    <property type="entry name" value="MFS general substrate transporter"/>
    <property type="match status" value="1"/>
</dbReference>
<dbReference type="PANTHER" id="PTHR23522">
    <property type="entry name" value="BLL5896 PROTEIN"/>
    <property type="match status" value="1"/>
</dbReference>
<evidence type="ECO:0000256" key="3">
    <source>
        <dbReference type="ARBA" id="ARBA00022475"/>
    </source>
</evidence>
<evidence type="ECO:0000256" key="6">
    <source>
        <dbReference type="ARBA" id="ARBA00022989"/>
    </source>
</evidence>